<reference evidence="1 2" key="1">
    <citation type="submission" date="2020-05" db="EMBL/GenBank/DDBJ databases">
        <authorList>
            <person name="Niu N."/>
        </authorList>
    </citation>
    <scope>NUCLEOTIDE SEQUENCE [LARGE SCALE GENOMIC DNA]</scope>
    <source>
        <strain evidence="1 2">LMG10982</strain>
    </source>
</reference>
<organism evidence="1 2">
    <name type="scientific">Pelistega europaea</name>
    <dbReference type="NCBI Taxonomy" id="106147"/>
    <lineage>
        <taxon>Bacteria</taxon>
        <taxon>Pseudomonadati</taxon>
        <taxon>Pseudomonadota</taxon>
        <taxon>Betaproteobacteria</taxon>
        <taxon>Burkholderiales</taxon>
        <taxon>Alcaligenaceae</taxon>
        <taxon>Pelistega</taxon>
    </lineage>
</organism>
<protein>
    <submittedName>
        <fullName evidence="1">Uncharacterized protein</fullName>
    </submittedName>
</protein>
<gene>
    <name evidence="1" type="ORF">HKX40_08435</name>
</gene>
<comment type="caution">
    <text evidence="1">The sequence shown here is derived from an EMBL/GenBank/DDBJ whole genome shotgun (WGS) entry which is preliminary data.</text>
</comment>
<evidence type="ECO:0000313" key="2">
    <source>
        <dbReference type="Proteomes" id="UP000541421"/>
    </source>
</evidence>
<dbReference type="EMBL" id="JABGBO010000009">
    <property type="protein sequence ID" value="NOL50160.1"/>
    <property type="molecule type" value="Genomic_DNA"/>
</dbReference>
<keyword evidence="2" id="KW-1185">Reference proteome</keyword>
<accession>A0A7Y4P6X2</accession>
<dbReference type="AlphaFoldDB" id="A0A7Y4P6X2"/>
<dbReference type="RefSeq" id="WP_171589143.1">
    <property type="nucleotide sequence ID" value="NZ_JABGBO010000009.1"/>
</dbReference>
<proteinExistence type="predicted"/>
<name>A0A7Y4P6X2_9BURK</name>
<sequence>MHNEVTIIFNAHDQMEFDFFSHDNSEETRKAARIWLENKWEELECEPLRPSGKVLLLDRILSIADALGYHWCQAHPKEAQEFAEQCALALDSVTVTIDLPNFSISSN</sequence>
<evidence type="ECO:0000313" key="1">
    <source>
        <dbReference type="EMBL" id="NOL50160.1"/>
    </source>
</evidence>
<dbReference type="Proteomes" id="UP000541421">
    <property type="component" value="Unassembled WGS sequence"/>
</dbReference>